<dbReference type="Gene3D" id="3.40.50.300">
    <property type="entry name" value="P-loop containing nucleotide triphosphate hydrolases"/>
    <property type="match status" value="1"/>
</dbReference>
<dbReference type="InterPro" id="IPR049945">
    <property type="entry name" value="AAA_22"/>
</dbReference>
<organism evidence="2 3">
    <name type="scientific">Pyrodictium occultum</name>
    <dbReference type="NCBI Taxonomy" id="2309"/>
    <lineage>
        <taxon>Archaea</taxon>
        <taxon>Thermoproteota</taxon>
        <taxon>Thermoprotei</taxon>
        <taxon>Desulfurococcales</taxon>
        <taxon>Pyrodictiaceae</taxon>
        <taxon>Pyrodictium</taxon>
    </lineage>
</organism>
<dbReference type="InterPro" id="IPR003593">
    <property type="entry name" value="AAA+_ATPase"/>
</dbReference>
<evidence type="ECO:0000259" key="1">
    <source>
        <dbReference type="SMART" id="SM00382"/>
    </source>
</evidence>
<dbReference type="STRING" id="2309.CF15_06325"/>
<dbReference type="SMART" id="SM00382">
    <property type="entry name" value="AAA"/>
    <property type="match status" value="1"/>
</dbReference>
<name>A0A0V8RWD3_PYROC</name>
<gene>
    <name evidence="2" type="ORF">CF15_06325</name>
</gene>
<dbReference type="InterPro" id="IPR051162">
    <property type="entry name" value="T4SS_component"/>
</dbReference>
<dbReference type="CDD" id="cd01127">
    <property type="entry name" value="TrwB_TraG_TraD_VirD4"/>
    <property type="match status" value="1"/>
</dbReference>
<proteinExistence type="predicted"/>
<dbReference type="Pfam" id="PF13401">
    <property type="entry name" value="AAA_22"/>
    <property type="match status" value="1"/>
</dbReference>
<dbReference type="PANTHER" id="PTHR30121">
    <property type="entry name" value="UNCHARACTERIZED PROTEIN YJGR-RELATED"/>
    <property type="match status" value="1"/>
</dbReference>
<accession>A0A0V8RWD3</accession>
<feature type="domain" description="AAA+ ATPase" evidence="1">
    <location>
        <begin position="59"/>
        <end position="258"/>
    </location>
</feature>
<dbReference type="InterPro" id="IPR027417">
    <property type="entry name" value="P-loop_NTPase"/>
</dbReference>
<dbReference type="SUPFAM" id="SSF52540">
    <property type="entry name" value="P-loop containing nucleoside triphosphate hydrolases"/>
    <property type="match status" value="1"/>
</dbReference>
<sequence>MKSFNKRVIQPRGLILGKFWELVDYLDSMTRYVESAFVPIGYDILLGRIVGIPLWDDTGARHTVVVGPTGRGKTSLAALVAVLSSLLHNATVVAVDPKGDLWSLLSWSGLAVHVEVESSRDAAYLASRILRALGESVGGIVVVDIRYLSEGEKYLHLETALSDAFSLLQGVGRRSLLIVDEFWRVKESYVVRKIVREGRSSGISLMLVSQQPEDFGPDVWSNSSNSVVFGSHDETYLESIKRLSGMASQDVSFIRRLGVGEALVQYHGSRRALPVRVLQAPITVKNPGVGGTGSWGRVRYGQAADSAAQR</sequence>
<dbReference type="Proteomes" id="UP000053352">
    <property type="component" value="Unassembled WGS sequence"/>
</dbReference>
<reference evidence="2 3" key="1">
    <citation type="submission" date="2015-11" db="EMBL/GenBank/DDBJ databases">
        <title>Genome sequence of Pyrodictium occultum PL-19, a marine hyperthermophilic archaeon isolated from Volcano, Italy.</title>
        <authorList>
            <person name="Utturkar S."/>
            <person name="Huber H."/>
            <person name="Leptihn S."/>
            <person name="Brown S."/>
            <person name="Stetter K.O."/>
            <person name="Podar M."/>
        </authorList>
    </citation>
    <scope>NUCLEOTIDE SEQUENCE [LARGE SCALE GENOMIC DNA]</scope>
    <source>
        <strain evidence="2 3">PL-19</strain>
    </source>
</reference>
<dbReference type="AlphaFoldDB" id="A0A0V8RWD3"/>
<comment type="caution">
    <text evidence="2">The sequence shown here is derived from an EMBL/GenBank/DDBJ whole genome shotgun (WGS) entry which is preliminary data.</text>
</comment>
<keyword evidence="3" id="KW-1185">Reference proteome</keyword>
<dbReference type="GO" id="GO:0016887">
    <property type="term" value="F:ATP hydrolysis activity"/>
    <property type="evidence" value="ECO:0007669"/>
    <property type="project" value="InterPro"/>
</dbReference>
<dbReference type="PANTHER" id="PTHR30121:SF6">
    <property type="entry name" value="SLR6007 PROTEIN"/>
    <property type="match status" value="1"/>
</dbReference>
<protein>
    <recommendedName>
        <fullName evidence="1">AAA+ ATPase domain-containing protein</fullName>
    </recommendedName>
</protein>
<dbReference type="EMBL" id="LNTB01000001">
    <property type="protein sequence ID" value="KSW12353.1"/>
    <property type="molecule type" value="Genomic_DNA"/>
</dbReference>
<evidence type="ECO:0000313" key="2">
    <source>
        <dbReference type="EMBL" id="KSW12353.1"/>
    </source>
</evidence>
<evidence type="ECO:0000313" key="3">
    <source>
        <dbReference type="Proteomes" id="UP000053352"/>
    </source>
</evidence>